<keyword evidence="6 7" id="KW-0472">Membrane</keyword>
<dbReference type="STRING" id="1965070.A0A3S3S1J7"/>
<dbReference type="PROSITE" id="PS50850">
    <property type="entry name" value="MFS"/>
    <property type="match status" value="1"/>
</dbReference>
<comment type="caution">
    <text evidence="9">The sequence shown here is derived from an EMBL/GenBank/DDBJ whole genome shotgun (WGS) entry which is preliminary data.</text>
</comment>
<evidence type="ECO:0000313" key="10">
    <source>
        <dbReference type="Proteomes" id="UP000285301"/>
    </source>
</evidence>
<dbReference type="GO" id="GO:0015293">
    <property type="term" value="F:symporter activity"/>
    <property type="evidence" value="ECO:0007669"/>
    <property type="project" value="UniProtKB-KW"/>
</dbReference>
<feature type="domain" description="Major facilitator superfamily (MFS) profile" evidence="8">
    <location>
        <begin position="36"/>
        <end position="499"/>
    </location>
</feature>
<evidence type="ECO:0000256" key="4">
    <source>
        <dbReference type="ARBA" id="ARBA00022847"/>
    </source>
</evidence>
<dbReference type="InterPro" id="IPR036259">
    <property type="entry name" value="MFS_trans_sf"/>
</dbReference>
<dbReference type="Pfam" id="PF07690">
    <property type="entry name" value="MFS_1"/>
    <property type="match status" value="1"/>
</dbReference>
<comment type="subcellular location">
    <subcellularLocation>
        <location evidence="1">Membrane</location>
        <topology evidence="1">Multi-pass membrane protein</topology>
    </subcellularLocation>
</comment>
<dbReference type="InterPro" id="IPR050382">
    <property type="entry name" value="MFS_Na/Anion_cotransporter"/>
</dbReference>
<protein>
    <submittedName>
        <fullName evidence="9">Sialin-like protein</fullName>
    </submittedName>
</protein>
<feature type="transmembrane region" description="Helical" evidence="7">
    <location>
        <begin position="387"/>
        <end position="420"/>
    </location>
</feature>
<dbReference type="EMBL" id="NCKU01002644">
    <property type="protein sequence ID" value="RWS09109.1"/>
    <property type="molecule type" value="Genomic_DNA"/>
</dbReference>
<dbReference type="Proteomes" id="UP000285301">
    <property type="component" value="Unassembled WGS sequence"/>
</dbReference>
<feature type="transmembrane region" description="Helical" evidence="7">
    <location>
        <begin position="172"/>
        <end position="193"/>
    </location>
</feature>
<dbReference type="OrthoDB" id="2985014at2759"/>
<gene>
    <name evidence="9" type="ORF">B4U79_05272</name>
</gene>
<evidence type="ECO:0000256" key="1">
    <source>
        <dbReference type="ARBA" id="ARBA00004141"/>
    </source>
</evidence>
<feature type="transmembrane region" description="Helical" evidence="7">
    <location>
        <begin position="205"/>
        <end position="227"/>
    </location>
</feature>
<evidence type="ECO:0000256" key="2">
    <source>
        <dbReference type="ARBA" id="ARBA00022448"/>
    </source>
</evidence>
<proteinExistence type="predicted"/>
<dbReference type="GO" id="GO:0006820">
    <property type="term" value="P:monoatomic anion transport"/>
    <property type="evidence" value="ECO:0007669"/>
    <property type="project" value="TreeGrafter"/>
</dbReference>
<feature type="transmembrane region" description="Helical" evidence="7">
    <location>
        <begin position="145"/>
        <end position="166"/>
    </location>
</feature>
<dbReference type="Gene3D" id="1.20.1250.20">
    <property type="entry name" value="MFS general substrate transporter like domains"/>
    <property type="match status" value="2"/>
</dbReference>
<keyword evidence="10" id="KW-1185">Reference proteome</keyword>
<feature type="transmembrane region" description="Helical" evidence="7">
    <location>
        <begin position="239"/>
        <end position="259"/>
    </location>
</feature>
<reference evidence="9 10" key="1">
    <citation type="journal article" date="2018" name="Gigascience">
        <title>Genomes of trombidid mites reveal novel predicted allergens and laterally-transferred genes associated with secondary metabolism.</title>
        <authorList>
            <person name="Dong X."/>
            <person name="Chaisiri K."/>
            <person name="Xia D."/>
            <person name="Armstrong S.D."/>
            <person name="Fang Y."/>
            <person name="Donnelly M.J."/>
            <person name="Kadowaki T."/>
            <person name="McGarry J.W."/>
            <person name="Darby A.C."/>
            <person name="Makepeace B.L."/>
        </authorList>
    </citation>
    <scope>NUCLEOTIDE SEQUENCE [LARGE SCALE GENOMIC DNA]</scope>
    <source>
        <strain evidence="9">UoL-WK</strain>
    </source>
</reference>
<evidence type="ECO:0000313" key="9">
    <source>
        <dbReference type="EMBL" id="RWS09109.1"/>
    </source>
</evidence>
<keyword evidence="5 7" id="KW-1133">Transmembrane helix</keyword>
<keyword evidence="2" id="KW-0813">Transport</keyword>
<evidence type="ECO:0000256" key="5">
    <source>
        <dbReference type="ARBA" id="ARBA00022989"/>
    </source>
</evidence>
<feature type="transmembrane region" description="Helical" evidence="7">
    <location>
        <begin position="300"/>
        <end position="324"/>
    </location>
</feature>
<keyword evidence="3 7" id="KW-0812">Transmembrane</keyword>
<dbReference type="PANTHER" id="PTHR11662">
    <property type="entry name" value="SOLUTE CARRIER FAMILY 17"/>
    <property type="match status" value="1"/>
</dbReference>
<dbReference type="PANTHER" id="PTHR11662:SF399">
    <property type="entry name" value="FI19708P1-RELATED"/>
    <property type="match status" value="1"/>
</dbReference>
<dbReference type="SUPFAM" id="SSF103473">
    <property type="entry name" value="MFS general substrate transporter"/>
    <property type="match status" value="1"/>
</dbReference>
<feature type="transmembrane region" description="Helical" evidence="7">
    <location>
        <begin position="440"/>
        <end position="463"/>
    </location>
</feature>
<accession>A0A3S3S1J7</accession>
<name>A0A3S3S1J7_9ACAR</name>
<dbReference type="AlphaFoldDB" id="A0A3S3S1J7"/>
<keyword evidence="4" id="KW-0769">Symport</keyword>
<dbReference type="InterPro" id="IPR011701">
    <property type="entry name" value="MFS"/>
</dbReference>
<evidence type="ECO:0000256" key="3">
    <source>
        <dbReference type="ARBA" id="ARBA00022692"/>
    </source>
</evidence>
<feature type="transmembrane region" description="Helical" evidence="7">
    <location>
        <begin position="344"/>
        <end position="367"/>
    </location>
</feature>
<feature type="transmembrane region" description="Helical" evidence="7">
    <location>
        <begin position="475"/>
        <end position="496"/>
    </location>
</feature>
<dbReference type="GO" id="GO:0016020">
    <property type="term" value="C:membrane"/>
    <property type="evidence" value="ECO:0007669"/>
    <property type="project" value="UniProtKB-SubCell"/>
</dbReference>
<evidence type="ECO:0000259" key="8">
    <source>
        <dbReference type="PROSITE" id="PS50850"/>
    </source>
</evidence>
<dbReference type="InterPro" id="IPR020846">
    <property type="entry name" value="MFS_dom"/>
</dbReference>
<evidence type="ECO:0000256" key="7">
    <source>
        <dbReference type="SAM" id="Phobius"/>
    </source>
</evidence>
<evidence type="ECO:0000256" key="6">
    <source>
        <dbReference type="ARBA" id="ARBA00023136"/>
    </source>
</evidence>
<organism evidence="9 10">
    <name type="scientific">Dinothrombium tinctorium</name>
    <dbReference type="NCBI Taxonomy" id="1965070"/>
    <lineage>
        <taxon>Eukaryota</taxon>
        <taxon>Metazoa</taxon>
        <taxon>Ecdysozoa</taxon>
        <taxon>Arthropoda</taxon>
        <taxon>Chelicerata</taxon>
        <taxon>Arachnida</taxon>
        <taxon>Acari</taxon>
        <taxon>Acariformes</taxon>
        <taxon>Trombidiformes</taxon>
        <taxon>Prostigmata</taxon>
        <taxon>Anystina</taxon>
        <taxon>Parasitengona</taxon>
        <taxon>Trombidioidea</taxon>
        <taxon>Trombidiidae</taxon>
        <taxon>Dinothrombium</taxon>
    </lineage>
</organism>
<dbReference type="FunFam" id="1.20.1250.20:FF:000003">
    <property type="entry name" value="Solute carrier family 17 member 3"/>
    <property type="match status" value="1"/>
</dbReference>
<sequence length="539" mass="58396">MCKSNDQMGPTKNSVDAISEKIDTNGKAGFPKRYIVVLLCSLATLLQYTIRVNLSVTIVAMVNDTYLSGQSSEFRKPVLENGCPFEDTLYANLTNSKSEKASKTSGEFNWAPSTQGAVLGAFYYGYILTHINSGQLAEWIGAKRLIAISILTSSVLTLLTPIAAYFNVIAVIAIRVVTGMSQGVMSPAIYTLYANWVPSNERSTALASYLIGGYIGTIMTMPLSAYLCEHGFAGGWPSVFYVLGILGCVCLFGWLFLVYETPTEHSSISEHELLFLRKNLNITAKQDKNKKKIKVPWVKILVSPQMWLIAIAKFSYGWGTLLFMSKLPAYLESVLHFSIEKNGFINAMAYVAISVSLFLFGSISDFIDRKKLLKKSLARRAFESLNLFGAAGCALLIPFVGCNSNAVVTLIMLTMVFYGAEAGGDNPIVVDVAPDYSGSLYGITNAIGSIPGFLVPVFVGFLLDNNPGSIQSWNIVFYVSAAVSIVGGICFLGVSAKPQPWGTVALKAEKKASNDEENAEIKMTVTVPTVSEGVTSTNC</sequence>